<dbReference type="InterPro" id="IPR012337">
    <property type="entry name" value="RNaseH-like_sf"/>
</dbReference>
<name>A0ABR2SNB0_9ROSI</name>
<dbReference type="SUPFAM" id="SSF53098">
    <property type="entry name" value="Ribonuclease H-like"/>
    <property type="match status" value="1"/>
</dbReference>
<dbReference type="PROSITE" id="PS50879">
    <property type="entry name" value="RNASE_H_1"/>
    <property type="match status" value="1"/>
</dbReference>
<organism evidence="2 3">
    <name type="scientific">Hibiscus sabdariffa</name>
    <name type="common">roselle</name>
    <dbReference type="NCBI Taxonomy" id="183260"/>
    <lineage>
        <taxon>Eukaryota</taxon>
        <taxon>Viridiplantae</taxon>
        <taxon>Streptophyta</taxon>
        <taxon>Embryophyta</taxon>
        <taxon>Tracheophyta</taxon>
        <taxon>Spermatophyta</taxon>
        <taxon>Magnoliopsida</taxon>
        <taxon>eudicotyledons</taxon>
        <taxon>Gunneridae</taxon>
        <taxon>Pentapetalae</taxon>
        <taxon>rosids</taxon>
        <taxon>malvids</taxon>
        <taxon>Malvales</taxon>
        <taxon>Malvaceae</taxon>
        <taxon>Malvoideae</taxon>
        <taxon>Hibiscus</taxon>
    </lineage>
</organism>
<evidence type="ECO:0000313" key="3">
    <source>
        <dbReference type="Proteomes" id="UP001396334"/>
    </source>
</evidence>
<evidence type="ECO:0000259" key="1">
    <source>
        <dbReference type="PROSITE" id="PS50879"/>
    </source>
</evidence>
<dbReference type="Gene3D" id="3.30.420.10">
    <property type="entry name" value="Ribonuclease H-like superfamily/Ribonuclease H"/>
    <property type="match status" value="1"/>
</dbReference>
<dbReference type="PANTHER" id="PTHR47723:SF19">
    <property type="entry name" value="POLYNUCLEOTIDYL TRANSFERASE, RIBONUCLEASE H-LIKE SUPERFAMILY PROTEIN"/>
    <property type="match status" value="1"/>
</dbReference>
<accession>A0ABR2SNB0</accession>
<proteinExistence type="predicted"/>
<evidence type="ECO:0000313" key="2">
    <source>
        <dbReference type="EMBL" id="KAK9026407.1"/>
    </source>
</evidence>
<dbReference type="Pfam" id="PF13966">
    <property type="entry name" value="zf-RVT"/>
    <property type="match status" value="1"/>
</dbReference>
<dbReference type="InterPro" id="IPR002156">
    <property type="entry name" value="RNaseH_domain"/>
</dbReference>
<sequence length="378" mass="42667">MKIAFNLIRNVDHLWVRVHDRTFSVRSAYEALRDSSLSVSNAAWKVIAGFRGLQRIKTFLWLLAKDRLLTNAERVRRHLLSSARCEACGAAVESAQHIFRECPIVVAVWKGLIKHDKWVEFMSLGSLEWIRRNLSSPTHFAITPADWDLHFGAILWSLWTRRNAIIFDPDSIDMLSVSDRSRWLWEDMRATCALEGNPRSDHASIDGVLPSSRTNARWVSPPMDWVKLNVDGARDHGTGFAACGGLIRDPDGRWVRGFARSVGICSPIESELWAVHEGLVQAWVLGLKRVVVEVDSASVLRLLSQHSCRESSMTIVQHIFSLLSRDWSIKFVHAYRESNAVADSLAKSVALGSLEFRIFVDPPHFIFALLQVDCMASG</sequence>
<dbReference type="PANTHER" id="PTHR47723">
    <property type="entry name" value="OS05G0353850 PROTEIN"/>
    <property type="match status" value="1"/>
</dbReference>
<reference evidence="2 3" key="1">
    <citation type="journal article" date="2024" name="G3 (Bethesda)">
        <title>Genome assembly of Hibiscus sabdariffa L. provides insights into metabolisms of medicinal natural products.</title>
        <authorList>
            <person name="Kim T."/>
        </authorList>
    </citation>
    <scope>NUCLEOTIDE SEQUENCE [LARGE SCALE GENOMIC DNA]</scope>
    <source>
        <strain evidence="2">TK-2024</strain>
        <tissue evidence="2">Old leaves</tissue>
    </source>
</reference>
<dbReference type="InterPro" id="IPR026960">
    <property type="entry name" value="RVT-Znf"/>
</dbReference>
<protein>
    <recommendedName>
        <fullName evidence="1">RNase H type-1 domain-containing protein</fullName>
    </recommendedName>
</protein>
<dbReference type="InterPro" id="IPR036397">
    <property type="entry name" value="RNaseH_sf"/>
</dbReference>
<feature type="domain" description="RNase H type-1" evidence="1">
    <location>
        <begin position="222"/>
        <end position="351"/>
    </location>
</feature>
<dbReference type="InterPro" id="IPR044730">
    <property type="entry name" value="RNase_H-like_dom_plant"/>
</dbReference>
<dbReference type="InterPro" id="IPR053151">
    <property type="entry name" value="RNase_H-like"/>
</dbReference>
<dbReference type="CDD" id="cd06222">
    <property type="entry name" value="RNase_H_like"/>
    <property type="match status" value="1"/>
</dbReference>
<dbReference type="Pfam" id="PF13456">
    <property type="entry name" value="RVT_3"/>
    <property type="match status" value="1"/>
</dbReference>
<dbReference type="Proteomes" id="UP001396334">
    <property type="component" value="Unassembled WGS sequence"/>
</dbReference>
<dbReference type="EMBL" id="JBBPBN010000013">
    <property type="protein sequence ID" value="KAK9026407.1"/>
    <property type="molecule type" value="Genomic_DNA"/>
</dbReference>
<gene>
    <name evidence="2" type="ORF">V6N11_039247</name>
</gene>
<comment type="caution">
    <text evidence="2">The sequence shown here is derived from an EMBL/GenBank/DDBJ whole genome shotgun (WGS) entry which is preliminary data.</text>
</comment>
<keyword evidence="3" id="KW-1185">Reference proteome</keyword>